<dbReference type="GO" id="GO:0046061">
    <property type="term" value="P:dATP catabolic process"/>
    <property type="evidence" value="ECO:0007669"/>
    <property type="project" value="TreeGrafter"/>
</dbReference>
<dbReference type="GO" id="GO:0046081">
    <property type="term" value="P:dUTP catabolic process"/>
    <property type="evidence" value="ECO:0007669"/>
    <property type="project" value="TreeGrafter"/>
</dbReference>
<keyword evidence="2" id="KW-0378">Hydrolase</keyword>
<gene>
    <name evidence="2" type="ORF">AR1Y2_0359</name>
</gene>
<sequence>MQEKERYSIEDFIQVVEELRGENGCPWDKKQTHESLIPCLVEESGEVVEAIEKKDMLNLEEELGDVLLQVVMHARIAEEHGDFDFSDVVDGVCKKMIRRHPHVFGDATFESREEQLSSWRKIKELEKIEKKRKARELAENKE</sequence>
<dbReference type="EC" id="3.6.1.8" evidence="2"/>
<proteinExistence type="predicted"/>
<keyword evidence="3" id="KW-1185">Reference proteome</keyword>
<reference evidence="2 3" key="1">
    <citation type="submission" date="2019-05" db="EMBL/GenBank/DDBJ databases">
        <title>Complete genome sequencing of Anaerostipes rhamnosivorans.</title>
        <authorList>
            <person name="Bui T.P.N."/>
            <person name="de Vos W.M."/>
        </authorList>
    </citation>
    <scope>NUCLEOTIDE SEQUENCE [LARGE SCALE GENOMIC DNA]</scope>
    <source>
        <strain evidence="2 3">1y2</strain>
    </source>
</reference>
<feature type="domain" description="NTP pyrophosphohydrolase MazG-like" evidence="1">
    <location>
        <begin position="31"/>
        <end position="104"/>
    </location>
</feature>
<dbReference type="PANTHER" id="PTHR30522:SF0">
    <property type="entry name" value="NUCLEOSIDE TRIPHOSPHATE PYROPHOSPHOHYDROLASE"/>
    <property type="match status" value="1"/>
</dbReference>
<dbReference type="NCBIfam" id="TIGR00444">
    <property type="entry name" value="mazG"/>
    <property type="match status" value="1"/>
</dbReference>
<dbReference type="SUPFAM" id="SSF101386">
    <property type="entry name" value="all-alpha NTP pyrophosphatases"/>
    <property type="match status" value="1"/>
</dbReference>
<dbReference type="GO" id="GO:0046047">
    <property type="term" value="P:TTP catabolic process"/>
    <property type="evidence" value="ECO:0007669"/>
    <property type="project" value="TreeGrafter"/>
</dbReference>
<dbReference type="EMBL" id="CP040058">
    <property type="protein sequence ID" value="QCP33813.1"/>
    <property type="molecule type" value="Genomic_DNA"/>
</dbReference>
<dbReference type="Gene3D" id="1.10.287.1080">
    <property type="entry name" value="MazG-like"/>
    <property type="match status" value="1"/>
</dbReference>
<accession>A0A4P8IDI3</accession>
<evidence type="ECO:0000313" key="2">
    <source>
        <dbReference type="EMBL" id="QCP33813.1"/>
    </source>
</evidence>
<dbReference type="KEGG" id="arf:AR1Y2_0359"/>
<dbReference type="InterPro" id="IPR004518">
    <property type="entry name" value="MazG-like_dom"/>
</dbReference>
<dbReference type="InterPro" id="IPR011551">
    <property type="entry name" value="NTP_PyrPHydrolase_MazG"/>
</dbReference>
<dbReference type="CDD" id="cd11528">
    <property type="entry name" value="NTP-PPase_MazG_Nterm"/>
    <property type="match status" value="1"/>
</dbReference>
<evidence type="ECO:0000259" key="1">
    <source>
        <dbReference type="Pfam" id="PF03819"/>
    </source>
</evidence>
<dbReference type="AlphaFoldDB" id="A0A4P8IDI3"/>
<dbReference type="PANTHER" id="PTHR30522">
    <property type="entry name" value="NUCLEOSIDE TRIPHOSPHATE PYROPHOSPHOHYDROLASE"/>
    <property type="match status" value="1"/>
</dbReference>
<dbReference type="Proteomes" id="UP000298653">
    <property type="component" value="Chromosome"/>
</dbReference>
<dbReference type="RefSeq" id="WP_137327437.1">
    <property type="nucleotide sequence ID" value="NZ_CP040058.1"/>
</dbReference>
<organism evidence="2 3">
    <name type="scientific">Anaerostipes rhamnosivorans</name>
    <dbReference type="NCBI Taxonomy" id="1229621"/>
    <lineage>
        <taxon>Bacteria</taxon>
        <taxon>Bacillati</taxon>
        <taxon>Bacillota</taxon>
        <taxon>Clostridia</taxon>
        <taxon>Lachnospirales</taxon>
        <taxon>Lachnospiraceae</taxon>
        <taxon>Anaerostipes</taxon>
    </lineage>
</organism>
<dbReference type="InterPro" id="IPR048015">
    <property type="entry name" value="NTP-PPase_MazG-like_N"/>
</dbReference>
<dbReference type="GO" id="GO:0046076">
    <property type="term" value="P:dTTP catabolic process"/>
    <property type="evidence" value="ECO:0007669"/>
    <property type="project" value="TreeGrafter"/>
</dbReference>
<dbReference type="GO" id="GO:0047693">
    <property type="term" value="F:ATP diphosphatase activity"/>
    <property type="evidence" value="ECO:0007669"/>
    <property type="project" value="UniProtKB-EC"/>
</dbReference>
<dbReference type="OrthoDB" id="9808939at2"/>
<protein>
    <submittedName>
        <fullName evidence="2">Nucleoside triphosphate pyrophosphohydrolase MazG</fullName>
        <ecNumber evidence="2">3.6.1.8</ecNumber>
    </submittedName>
</protein>
<dbReference type="GO" id="GO:0046052">
    <property type="term" value="P:UTP catabolic process"/>
    <property type="evidence" value="ECO:0007669"/>
    <property type="project" value="TreeGrafter"/>
</dbReference>
<dbReference type="Pfam" id="PF03819">
    <property type="entry name" value="MazG"/>
    <property type="match status" value="1"/>
</dbReference>
<dbReference type="FunFam" id="1.10.287.1080:FF:000001">
    <property type="entry name" value="Nucleoside triphosphate pyrophosphohydrolase"/>
    <property type="match status" value="1"/>
</dbReference>
<evidence type="ECO:0000313" key="3">
    <source>
        <dbReference type="Proteomes" id="UP000298653"/>
    </source>
</evidence>
<name>A0A4P8IDI3_9FIRM</name>
<dbReference type="GO" id="GO:0006950">
    <property type="term" value="P:response to stress"/>
    <property type="evidence" value="ECO:0007669"/>
    <property type="project" value="UniProtKB-ARBA"/>
</dbReference>
<dbReference type="GO" id="GO:0006203">
    <property type="term" value="P:dGTP catabolic process"/>
    <property type="evidence" value="ECO:0007669"/>
    <property type="project" value="TreeGrafter"/>
</dbReference>